<comment type="caution">
    <text evidence="1">The sequence shown here is derived from an EMBL/GenBank/DDBJ whole genome shotgun (WGS) entry which is preliminary data.</text>
</comment>
<sequence>MRITLPPAPGISPVALIVKKVPIKVGEDFFLSLHLLLSEVNALGLRYTKARNNELADTKVELSSVRELYHKIMNDNEIINKKQGVLTERLAIMDIKEEVCGAKLASEGEAYNFRGRAEEGHCEALYRGYGSSPLNYVFTTGSFALANCFRGCSFSPMNLVFTAGSFALANCFKGCSSLPTNLVFPTRSFTPANYFKAYGSSPANLVFTTESFALTNYFRGCGSSFVNIVFTTGSFALTNYFSGCGSSPANLVFTAGSFALANCFRGYGSSPTKPCFYF</sequence>
<organism evidence="1 2">
    <name type="scientific">Gossypium arboreum</name>
    <name type="common">Tree cotton</name>
    <name type="synonym">Gossypium nanking</name>
    <dbReference type="NCBI Taxonomy" id="29729"/>
    <lineage>
        <taxon>Eukaryota</taxon>
        <taxon>Viridiplantae</taxon>
        <taxon>Streptophyta</taxon>
        <taxon>Embryophyta</taxon>
        <taxon>Tracheophyta</taxon>
        <taxon>Spermatophyta</taxon>
        <taxon>Magnoliopsida</taxon>
        <taxon>eudicotyledons</taxon>
        <taxon>Gunneridae</taxon>
        <taxon>Pentapetalae</taxon>
        <taxon>rosids</taxon>
        <taxon>malvids</taxon>
        <taxon>Malvales</taxon>
        <taxon>Malvaceae</taxon>
        <taxon>Malvoideae</taxon>
        <taxon>Gossypium</taxon>
    </lineage>
</organism>
<protein>
    <submittedName>
        <fullName evidence="1">Uncharacterized protein</fullName>
    </submittedName>
</protein>
<evidence type="ECO:0000313" key="1">
    <source>
        <dbReference type="EMBL" id="KAK5794218.1"/>
    </source>
</evidence>
<gene>
    <name evidence="1" type="ORF">PVK06_035431</name>
</gene>
<dbReference type="Proteomes" id="UP001358586">
    <property type="component" value="Chromosome 10"/>
</dbReference>
<reference evidence="1 2" key="1">
    <citation type="submission" date="2023-03" db="EMBL/GenBank/DDBJ databases">
        <title>WGS of Gossypium arboreum.</title>
        <authorList>
            <person name="Yu D."/>
        </authorList>
    </citation>
    <scope>NUCLEOTIDE SEQUENCE [LARGE SCALE GENOMIC DNA]</scope>
    <source>
        <tissue evidence="1">Leaf</tissue>
    </source>
</reference>
<keyword evidence="2" id="KW-1185">Reference proteome</keyword>
<evidence type="ECO:0000313" key="2">
    <source>
        <dbReference type="Proteomes" id="UP001358586"/>
    </source>
</evidence>
<dbReference type="EMBL" id="JARKNE010000010">
    <property type="protein sequence ID" value="KAK5794218.1"/>
    <property type="molecule type" value="Genomic_DNA"/>
</dbReference>
<name>A0ABR0NGT3_GOSAR</name>
<accession>A0ABR0NGT3</accession>
<proteinExistence type="predicted"/>